<dbReference type="Pfam" id="PF14907">
    <property type="entry name" value="NTP_transf_5"/>
    <property type="match status" value="1"/>
</dbReference>
<organism evidence="1 2">
    <name type="scientific">Bradyrhizobium retamae</name>
    <dbReference type="NCBI Taxonomy" id="1300035"/>
    <lineage>
        <taxon>Bacteria</taxon>
        <taxon>Pseudomonadati</taxon>
        <taxon>Pseudomonadota</taxon>
        <taxon>Alphaproteobacteria</taxon>
        <taxon>Hyphomicrobiales</taxon>
        <taxon>Nitrobacteraceae</taxon>
        <taxon>Bradyrhizobium</taxon>
    </lineage>
</organism>
<name>A0A0R3MF53_9BRAD</name>
<gene>
    <name evidence="1" type="ORF">CQ13_09585</name>
</gene>
<dbReference type="EMBL" id="LLYA01000192">
    <property type="protein sequence ID" value="KRR18882.1"/>
    <property type="molecule type" value="Genomic_DNA"/>
</dbReference>
<accession>A0A0R3MF53</accession>
<evidence type="ECO:0000313" key="1">
    <source>
        <dbReference type="EMBL" id="KRR18882.1"/>
    </source>
</evidence>
<comment type="caution">
    <text evidence="1">The sequence shown here is derived from an EMBL/GenBank/DDBJ whole genome shotgun (WGS) entry which is preliminary data.</text>
</comment>
<dbReference type="InterPro" id="IPR039498">
    <property type="entry name" value="NTP_transf_5"/>
</dbReference>
<dbReference type="Gene3D" id="3.30.460.40">
    <property type="match status" value="1"/>
</dbReference>
<dbReference type="Proteomes" id="UP000052023">
    <property type="component" value="Unassembled WGS sequence"/>
</dbReference>
<keyword evidence="2" id="KW-1185">Reference proteome</keyword>
<evidence type="ECO:0008006" key="3">
    <source>
        <dbReference type="Google" id="ProtNLM"/>
    </source>
</evidence>
<evidence type="ECO:0000313" key="2">
    <source>
        <dbReference type="Proteomes" id="UP000052023"/>
    </source>
</evidence>
<reference evidence="1 2" key="1">
    <citation type="submission" date="2014-03" db="EMBL/GenBank/DDBJ databases">
        <title>Bradyrhizobium valentinum sp. nov., isolated from effective nodules of Lupinus mariae-josephae, a lupine endemic of basic-lime soils in Eastern Spain.</title>
        <authorList>
            <person name="Duran D."/>
            <person name="Rey L."/>
            <person name="Navarro A."/>
            <person name="Busquets A."/>
            <person name="Imperial J."/>
            <person name="Ruiz-Argueso T."/>
        </authorList>
    </citation>
    <scope>NUCLEOTIDE SEQUENCE [LARGE SCALE GENOMIC DNA]</scope>
    <source>
        <strain evidence="1 2">Ro19</strain>
    </source>
</reference>
<protein>
    <recommendedName>
        <fullName evidence="3">Nucleotidyltransferase</fullName>
    </recommendedName>
</protein>
<sequence length="336" mass="38229">MNWMAVLELANKTLTTPFLIDLVDQPDQSVPKDVKTFVREIYRRNALRNEFLRTQLEEAVAALNERDVIPVLLKGSAILATAAPERRATRIMADLDILVDPDQMETALQALADLDYQSHFRAPPESKKQYSDLKRPRDVGMIDLHQEAPGPDYFYRPAGKLLAHCTPISVGRGTAYLPTTTFQAFMLIIHDQFQDDDYWVGEVDVRHLVELRELANSSEGIDWNRMMSFAPGRLARNAIAKQLVALAELLGVDVPVDLRKGSIPRLQFRRLLLQSRFPLARWPLLSVALLDYGNYRRELGADYQTDPRRNATLTLPRTHTLRHLFGLVGNHRIGKV</sequence>
<proteinExistence type="predicted"/>
<dbReference type="AlphaFoldDB" id="A0A0R3MF53"/>